<protein>
    <submittedName>
        <fullName evidence="1">Uncharacterized protein</fullName>
    </submittedName>
</protein>
<dbReference type="InParanoid" id="A0A0D1ZV11"/>
<gene>
    <name evidence="1" type="ORF">PV09_09810</name>
</gene>
<accession>A0A0D1ZV11</accession>
<dbReference type="HOGENOM" id="CLU_1338454_0_0_1"/>
<dbReference type="Proteomes" id="UP000053259">
    <property type="component" value="Unassembled WGS sequence"/>
</dbReference>
<keyword evidence="2" id="KW-1185">Reference proteome</keyword>
<dbReference type="EMBL" id="KN847739">
    <property type="protein sequence ID" value="KIV98352.1"/>
    <property type="molecule type" value="Genomic_DNA"/>
</dbReference>
<evidence type="ECO:0000313" key="1">
    <source>
        <dbReference type="EMBL" id="KIV98352.1"/>
    </source>
</evidence>
<sequence>MTTLRSPLSKSSPEIAFPSYDPPPYSEHYQDGSPIAIESRITQKTFQEILYELLIFDSQISPKFSTADATYSYTCGNLDCNFTCGVPHLMIVVRVKGQIDDQIGIILRSTKWSTYNILRPDQGDTYSFKAWRNSRFFIIRRMLLCLQVYNKYRDMNRVARIAARPFQAHVIGYIMGKVLNVQKALFMDNLYRLRSQHGKETDPLSSKGFYLQF</sequence>
<proteinExistence type="predicted"/>
<dbReference type="RefSeq" id="XP_016208222.1">
    <property type="nucleotide sequence ID" value="XM_016363953.1"/>
</dbReference>
<reference evidence="1 2" key="1">
    <citation type="submission" date="2015-01" db="EMBL/GenBank/DDBJ databases">
        <title>The Genome Sequence of Ochroconis gallopava CBS43764.</title>
        <authorList>
            <consortium name="The Broad Institute Genomics Platform"/>
            <person name="Cuomo C."/>
            <person name="de Hoog S."/>
            <person name="Gorbushina A."/>
            <person name="Stielow B."/>
            <person name="Teixiera M."/>
            <person name="Abouelleil A."/>
            <person name="Chapman S.B."/>
            <person name="Priest M."/>
            <person name="Young S.K."/>
            <person name="Wortman J."/>
            <person name="Nusbaum C."/>
            <person name="Birren B."/>
        </authorList>
    </citation>
    <scope>NUCLEOTIDE SEQUENCE [LARGE SCALE GENOMIC DNA]</scope>
    <source>
        <strain evidence="1 2">CBS 43764</strain>
    </source>
</reference>
<organism evidence="1 2">
    <name type="scientific">Verruconis gallopava</name>
    <dbReference type="NCBI Taxonomy" id="253628"/>
    <lineage>
        <taxon>Eukaryota</taxon>
        <taxon>Fungi</taxon>
        <taxon>Dikarya</taxon>
        <taxon>Ascomycota</taxon>
        <taxon>Pezizomycotina</taxon>
        <taxon>Dothideomycetes</taxon>
        <taxon>Pleosporomycetidae</taxon>
        <taxon>Venturiales</taxon>
        <taxon>Sympoventuriaceae</taxon>
        <taxon>Verruconis</taxon>
    </lineage>
</organism>
<evidence type="ECO:0000313" key="2">
    <source>
        <dbReference type="Proteomes" id="UP000053259"/>
    </source>
</evidence>
<name>A0A0D1ZV11_9PEZI</name>
<dbReference type="VEuPathDB" id="FungiDB:PV09_09810"/>
<dbReference type="GeneID" id="27317783"/>
<dbReference type="AlphaFoldDB" id="A0A0D1ZV11"/>